<gene>
    <name evidence="7" type="ORF">ACFFJP_16825</name>
</gene>
<keyword evidence="8" id="KW-1185">Reference proteome</keyword>
<dbReference type="InterPro" id="IPR002797">
    <property type="entry name" value="Polysacc_synth"/>
</dbReference>
<dbReference type="InterPro" id="IPR050833">
    <property type="entry name" value="Poly_Biosynth_Transport"/>
</dbReference>
<comment type="subcellular location">
    <subcellularLocation>
        <location evidence="1">Cell membrane</location>
        <topology evidence="1">Multi-pass membrane protein</topology>
    </subcellularLocation>
</comment>
<evidence type="ECO:0000256" key="2">
    <source>
        <dbReference type="ARBA" id="ARBA00022475"/>
    </source>
</evidence>
<evidence type="ECO:0000256" key="6">
    <source>
        <dbReference type="SAM" id="Phobius"/>
    </source>
</evidence>
<feature type="transmembrane region" description="Helical" evidence="6">
    <location>
        <begin position="366"/>
        <end position="387"/>
    </location>
</feature>
<keyword evidence="2" id="KW-1003">Cell membrane</keyword>
<feature type="transmembrane region" description="Helical" evidence="6">
    <location>
        <begin position="393"/>
        <end position="413"/>
    </location>
</feature>
<keyword evidence="4 6" id="KW-1133">Transmembrane helix</keyword>
<dbReference type="PANTHER" id="PTHR30250">
    <property type="entry name" value="PST FAMILY PREDICTED COLANIC ACID TRANSPORTER"/>
    <property type="match status" value="1"/>
</dbReference>
<feature type="transmembrane region" description="Helical" evidence="6">
    <location>
        <begin position="174"/>
        <end position="197"/>
    </location>
</feature>
<feature type="transmembrane region" description="Helical" evidence="6">
    <location>
        <begin position="336"/>
        <end position="354"/>
    </location>
</feature>
<organism evidence="7 8">
    <name type="scientific">Rheinheimera tilapiae</name>
    <dbReference type="NCBI Taxonomy" id="875043"/>
    <lineage>
        <taxon>Bacteria</taxon>
        <taxon>Pseudomonadati</taxon>
        <taxon>Pseudomonadota</taxon>
        <taxon>Gammaproteobacteria</taxon>
        <taxon>Chromatiales</taxon>
        <taxon>Chromatiaceae</taxon>
        <taxon>Rheinheimera</taxon>
    </lineage>
</organism>
<accession>A0ABV6BGH1</accession>
<feature type="transmembrane region" description="Helical" evidence="6">
    <location>
        <begin position="304"/>
        <end position="324"/>
    </location>
</feature>
<sequence length="432" mass="48491">MLKKIRKVLAARSVVLLIERFFRLGAGAVVTFMVARMLGDSALGTYGLVMVWAAFLAPLTNLGMNNLVQKMASTQSDPVKALQFLQTAVWLRLFAGLIFGLLMIAGFMLFYPHYFAAGPIEISVLFILQSFFSLILFEYQQNYLGHFRAVALAKIAVSLLTLVVRIVGLYHGAGISFLLLIVGIEFLLTGAVQYYWYRRYTPPEARFHWQFFDWPAGKAMLQRASWLWVSGIVSVVYLKIDTVMIESMLGVAATGQYTAVARISELWYVIPVTLAARYYPDLLKAFEQSWPQYLLILRRRGLQFFSLALLISVGMTASAYWIMLFAYGEKFTGSTTVLQIHVWAGCFVFVRALISQHLIITGNEPLSLLSHGVGAVLNVGLNFLLIPRMGIEGAAWATLISYAYASFFFIFFSKKTRAHFFEMLKTKAAAAP</sequence>
<evidence type="ECO:0000313" key="7">
    <source>
        <dbReference type="EMBL" id="MFC0049968.1"/>
    </source>
</evidence>
<feature type="transmembrane region" description="Helical" evidence="6">
    <location>
        <begin position="149"/>
        <end position="168"/>
    </location>
</feature>
<protein>
    <submittedName>
        <fullName evidence="7">Flippase</fullName>
    </submittedName>
</protein>
<feature type="transmembrane region" description="Helical" evidence="6">
    <location>
        <begin position="21"/>
        <end position="39"/>
    </location>
</feature>
<feature type="transmembrane region" description="Helical" evidence="6">
    <location>
        <begin position="117"/>
        <end position="137"/>
    </location>
</feature>
<reference evidence="7 8" key="1">
    <citation type="submission" date="2024-09" db="EMBL/GenBank/DDBJ databases">
        <authorList>
            <person name="Sun Q."/>
            <person name="Mori K."/>
        </authorList>
    </citation>
    <scope>NUCLEOTIDE SEQUENCE [LARGE SCALE GENOMIC DNA]</scope>
    <source>
        <strain evidence="7 8">KCTC 23315</strain>
    </source>
</reference>
<evidence type="ECO:0000313" key="8">
    <source>
        <dbReference type="Proteomes" id="UP001589813"/>
    </source>
</evidence>
<feature type="transmembrane region" description="Helical" evidence="6">
    <location>
        <begin position="45"/>
        <end position="68"/>
    </location>
</feature>
<keyword evidence="5 6" id="KW-0472">Membrane</keyword>
<name>A0ABV6BGH1_9GAMM</name>
<evidence type="ECO:0000256" key="4">
    <source>
        <dbReference type="ARBA" id="ARBA00022989"/>
    </source>
</evidence>
<proteinExistence type="predicted"/>
<dbReference type="Pfam" id="PF01943">
    <property type="entry name" value="Polysacc_synt"/>
    <property type="match status" value="1"/>
</dbReference>
<feature type="transmembrane region" description="Helical" evidence="6">
    <location>
        <begin position="89"/>
        <end position="111"/>
    </location>
</feature>
<evidence type="ECO:0000256" key="1">
    <source>
        <dbReference type="ARBA" id="ARBA00004651"/>
    </source>
</evidence>
<dbReference type="CDD" id="cd13128">
    <property type="entry name" value="MATE_Wzx_like"/>
    <property type="match status" value="1"/>
</dbReference>
<evidence type="ECO:0000256" key="3">
    <source>
        <dbReference type="ARBA" id="ARBA00022692"/>
    </source>
</evidence>
<keyword evidence="3 6" id="KW-0812">Transmembrane</keyword>
<dbReference type="Proteomes" id="UP001589813">
    <property type="component" value="Unassembled WGS sequence"/>
</dbReference>
<dbReference type="EMBL" id="JBHLXP010000005">
    <property type="protein sequence ID" value="MFC0049968.1"/>
    <property type="molecule type" value="Genomic_DNA"/>
</dbReference>
<comment type="caution">
    <text evidence="7">The sequence shown here is derived from an EMBL/GenBank/DDBJ whole genome shotgun (WGS) entry which is preliminary data.</text>
</comment>
<dbReference type="PANTHER" id="PTHR30250:SF11">
    <property type="entry name" value="O-ANTIGEN TRANSPORTER-RELATED"/>
    <property type="match status" value="1"/>
</dbReference>
<dbReference type="RefSeq" id="WP_377246846.1">
    <property type="nucleotide sequence ID" value="NZ_JBHLXP010000005.1"/>
</dbReference>
<evidence type="ECO:0000256" key="5">
    <source>
        <dbReference type="ARBA" id="ARBA00023136"/>
    </source>
</evidence>